<sequence length="347" mass="37287">MQPVVLQPLSDTGYRYTEYKTSLVLGLLGGGQPNSSAINSDKAVKTELAVVAELPDLIDTGYSNDNTTNITDELSIGNLTSSAPLVDDLFGDVSGSIGTSHELKNDDDPFADVSFHTGERKEQADDLFSGMTVGEDKQGDHESHKQGSQSDPQLFDIFGSSSRQGNHNESVNDLMGGLSINENTSTMKHKGTSSAVPSESLFSGLNNHTPDNTLGGMLGSQPVGFNVNPMFPTGHLPYNMQPGVMLNQPYPSQPLNYGAMGSLLAQQQLLATMANFQHLNNVNMRDDGIAQMVGPNGTTPLPDIFQPNFASQTSNSMINNSKKEDNTKAFDFISDHLASARDSRRVI</sequence>
<reference evidence="2 4" key="1">
    <citation type="submission" date="2023-01" db="EMBL/GenBank/DDBJ databases">
        <authorList>
            <person name="Kreplak J."/>
        </authorList>
    </citation>
    <scope>NUCLEOTIDE SEQUENCE [LARGE SCALE GENOMIC DNA]</scope>
</reference>
<keyword evidence="4" id="KW-1185">Reference proteome</keyword>
<evidence type="ECO:0008006" key="5">
    <source>
        <dbReference type="Google" id="ProtNLM"/>
    </source>
</evidence>
<feature type="compositionally biased region" description="Basic and acidic residues" evidence="1">
    <location>
        <begin position="134"/>
        <end position="145"/>
    </location>
</feature>
<evidence type="ECO:0000313" key="4">
    <source>
        <dbReference type="Proteomes" id="UP001157006"/>
    </source>
</evidence>
<dbReference type="AlphaFoldDB" id="A0AAV1ADT9"/>
<dbReference type="EMBL" id="OX451739">
    <property type="protein sequence ID" value="CAI8608121.1"/>
    <property type="molecule type" value="Genomic_DNA"/>
</dbReference>
<dbReference type="PANTHER" id="PTHR21514">
    <property type="entry name" value="AP-4 COMPLEX ACCESSORY SUBUNIT TEPSIN"/>
    <property type="match status" value="1"/>
</dbReference>
<gene>
    <name evidence="2" type="ORF">VFH_IV068920</name>
    <name evidence="3" type="ORF">VFH_IV069000</name>
</gene>
<evidence type="ECO:0000256" key="1">
    <source>
        <dbReference type="SAM" id="MobiDB-lite"/>
    </source>
</evidence>
<protein>
    <recommendedName>
        <fullName evidence="5">VHS domain-containing protein</fullName>
    </recommendedName>
</protein>
<accession>A0AAV1ADT9</accession>
<name>A0AAV1ADT9_VICFA</name>
<dbReference type="GO" id="GO:0032588">
    <property type="term" value="C:trans-Golgi network membrane"/>
    <property type="evidence" value="ECO:0007669"/>
    <property type="project" value="TreeGrafter"/>
</dbReference>
<evidence type="ECO:0000313" key="3">
    <source>
        <dbReference type="EMBL" id="CAI8608123.1"/>
    </source>
</evidence>
<dbReference type="EMBL" id="OX451739">
    <property type="protein sequence ID" value="CAI8608123.1"/>
    <property type="molecule type" value="Genomic_DNA"/>
</dbReference>
<dbReference type="PANTHER" id="PTHR21514:SF0">
    <property type="entry name" value="AP-4 COMPLEX ACCESSORY SUBUNIT TEPSIN"/>
    <property type="match status" value="1"/>
</dbReference>
<organism evidence="2 4">
    <name type="scientific">Vicia faba</name>
    <name type="common">Broad bean</name>
    <name type="synonym">Faba vulgaris</name>
    <dbReference type="NCBI Taxonomy" id="3906"/>
    <lineage>
        <taxon>Eukaryota</taxon>
        <taxon>Viridiplantae</taxon>
        <taxon>Streptophyta</taxon>
        <taxon>Embryophyta</taxon>
        <taxon>Tracheophyta</taxon>
        <taxon>Spermatophyta</taxon>
        <taxon>Magnoliopsida</taxon>
        <taxon>eudicotyledons</taxon>
        <taxon>Gunneridae</taxon>
        <taxon>Pentapetalae</taxon>
        <taxon>rosids</taxon>
        <taxon>fabids</taxon>
        <taxon>Fabales</taxon>
        <taxon>Fabaceae</taxon>
        <taxon>Papilionoideae</taxon>
        <taxon>50 kb inversion clade</taxon>
        <taxon>NPAAA clade</taxon>
        <taxon>Hologalegina</taxon>
        <taxon>IRL clade</taxon>
        <taxon>Fabeae</taxon>
        <taxon>Vicia</taxon>
    </lineage>
</organism>
<feature type="compositionally biased region" description="Polar residues" evidence="1">
    <location>
        <begin position="159"/>
        <end position="171"/>
    </location>
</feature>
<feature type="compositionally biased region" description="Polar residues" evidence="1">
    <location>
        <begin position="180"/>
        <end position="208"/>
    </location>
</feature>
<feature type="region of interest" description="Disordered" evidence="1">
    <location>
        <begin position="131"/>
        <end position="208"/>
    </location>
</feature>
<dbReference type="Proteomes" id="UP001157006">
    <property type="component" value="Chromosome 4"/>
</dbReference>
<evidence type="ECO:0000313" key="2">
    <source>
        <dbReference type="EMBL" id="CAI8608121.1"/>
    </source>
</evidence>
<dbReference type="InterPro" id="IPR039273">
    <property type="entry name" value="TEPSIN"/>
</dbReference>
<proteinExistence type="predicted"/>